<sequence>MLDFPAETKNTAKCYAVHGVLGHVDSKQPPVKRKPFSAILKHDFIQKVELILPEEIYEIIKNDITVNLPPSSYTRVILPLAALLQGEFFNEYIKKGNILMLSEGKIGVDNVYSLREGVLTLHLNKESYERAGIVGQPEGVKGKRGTKPLWVVEVNLRLPSMLHGRKGFDRIEYAFKNVLNVPVRWLFLNLETKALEPEPLEAHFPVKKSAAAQTSQGMHVKKPPLGPPTEVDPSYGADFEDYAVDLHEWLSLILLDSPRILADDKIDPYLSRYVPPGDPSTSCTMVKVKWRGFISAFWARNALVQILQAAPRDSWFVFSVDGFGNDPLGESRSSTILKLPKAPTEYVLWEIA</sequence>
<dbReference type="PANTHER" id="PTHR15396:SF1">
    <property type="entry name" value="RIBONUCLEASE P PROTEIN SUBUNIT P40"/>
    <property type="match status" value="1"/>
</dbReference>
<name>A0A1L7XAJ3_9HELO</name>
<dbReference type="EMBL" id="FJOG01000019">
    <property type="protein sequence ID" value="CZR62058.1"/>
    <property type="molecule type" value="Genomic_DNA"/>
</dbReference>
<keyword evidence="2" id="KW-1185">Reference proteome</keyword>
<dbReference type="GO" id="GO:0004526">
    <property type="term" value="F:ribonuclease P activity"/>
    <property type="evidence" value="ECO:0007669"/>
    <property type="project" value="TreeGrafter"/>
</dbReference>
<evidence type="ECO:0000313" key="1">
    <source>
        <dbReference type="EMBL" id="CZR62058.1"/>
    </source>
</evidence>
<dbReference type="Pfam" id="PF08584">
    <property type="entry name" value="Ribonuc_P_40"/>
    <property type="match status" value="1"/>
</dbReference>
<dbReference type="GO" id="GO:0030681">
    <property type="term" value="C:multimeric ribonuclease P complex"/>
    <property type="evidence" value="ECO:0007669"/>
    <property type="project" value="TreeGrafter"/>
</dbReference>
<dbReference type="GO" id="GO:0000447">
    <property type="term" value="P:endonucleolytic cleavage in ITS1 to separate SSU-rRNA from 5.8S rRNA and LSU-rRNA from tricistronic rRNA transcript (SSU-rRNA, 5.8S rRNA, LSU-rRNA)"/>
    <property type="evidence" value="ECO:0007669"/>
    <property type="project" value="TreeGrafter"/>
</dbReference>
<dbReference type="GO" id="GO:0000171">
    <property type="term" value="F:ribonuclease MRP activity"/>
    <property type="evidence" value="ECO:0007669"/>
    <property type="project" value="TreeGrafter"/>
</dbReference>
<dbReference type="STRING" id="576137.A0A1L7XAJ3"/>
<dbReference type="AlphaFoldDB" id="A0A1L7XAJ3"/>
<gene>
    <name evidence="1" type="ORF">PAC_11955</name>
</gene>
<proteinExistence type="predicted"/>
<evidence type="ECO:0000313" key="2">
    <source>
        <dbReference type="Proteomes" id="UP000184330"/>
    </source>
</evidence>
<reference evidence="1 2" key="1">
    <citation type="submission" date="2016-03" db="EMBL/GenBank/DDBJ databases">
        <authorList>
            <person name="Ploux O."/>
        </authorList>
    </citation>
    <scope>NUCLEOTIDE SEQUENCE [LARGE SCALE GENOMIC DNA]</scope>
    <source>
        <strain evidence="1 2">UAMH 11012</strain>
    </source>
</reference>
<dbReference type="GO" id="GO:0001682">
    <property type="term" value="P:tRNA 5'-leader removal"/>
    <property type="evidence" value="ECO:0007669"/>
    <property type="project" value="InterPro"/>
</dbReference>
<protein>
    <submittedName>
        <fullName evidence="1">Uncharacterized protein</fullName>
    </submittedName>
</protein>
<dbReference type="GO" id="GO:0000172">
    <property type="term" value="C:ribonuclease MRP complex"/>
    <property type="evidence" value="ECO:0007669"/>
    <property type="project" value="TreeGrafter"/>
</dbReference>
<dbReference type="InterPro" id="IPR013893">
    <property type="entry name" value="RNase_P_Rpp40"/>
</dbReference>
<dbReference type="PANTHER" id="PTHR15396">
    <property type="entry name" value="RIBONUCLEASE P PROTEIN SUBUNIT P40"/>
    <property type="match status" value="1"/>
</dbReference>
<accession>A0A1L7XAJ3</accession>
<organism evidence="1 2">
    <name type="scientific">Phialocephala subalpina</name>
    <dbReference type="NCBI Taxonomy" id="576137"/>
    <lineage>
        <taxon>Eukaryota</taxon>
        <taxon>Fungi</taxon>
        <taxon>Dikarya</taxon>
        <taxon>Ascomycota</taxon>
        <taxon>Pezizomycotina</taxon>
        <taxon>Leotiomycetes</taxon>
        <taxon>Helotiales</taxon>
        <taxon>Mollisiaceae</taxon>
        <taxon>Phialocephala</taxon>
        <taxon>Phialocephala fortinii species complex</taxon>
    </lineage>
</organism>
<dbReference type="Proteomes" id="UP000184330">
    <property type="component" value="Unassembled WGS sequence"/>
</dbReference>
<dbReference type="OrthoDB" id="63112at2759"/>